<dbReference type="Proteomes" id="UP000248021">
    <property type="component" value="Unassembled WGS sequence"/>
</dbReference>
<evidence type="ECO:0000313" key="6">
    <source>
        <dbReference type="EMBL" id="PXW52240.1"/>
    </source>
</evidence>
<dbReference type="Pfam" id="PF08548">
    <property type="entry name" value="Peptidase_M10_C"/>
    <property type="match status" value="1"/>
</dbReference>
<evidence type="ECO:0000256" key="3">
    <source>
        <dbReference type="ARBA" id="ARBA00022737"/>
    </source>
</evidence>
<evidence type="ECO:0000259" key="4">
    <source>
        <dbReference type="Pfam" id="PF08548"/>
    </source>
</evidence>
<name>A0A2V3TUX3_9HYPH</name>
<dbReference type="InterPro" id="IPR025282">
    <property type="entry name" value="DUF4214"/>
</dbReference>
<dbReference type="InterPro" id="IPR011049">
    <property type="entry name" value="Serralysin-like_metalloprot_C"/>
</dbReference>
<dbReference type="Gene3D" id="1.10.3130.20">
    <property type="entry name" value="Phycobilisome linker domain"/>
    <property type="match status" value="1"/>
</dbReference>
<protein>
    <submittedName>
        <fullName evidence="6">Uncharacterized protein DUF4214</fullName>
    </submittedName>
</protein>
<organism evidence="6 7">
    <name type="scientific">Chelatococcus asaccharovorans</name>
    <dbReference type="NCBI Taxonomy" id="28210"/>
    <lineage>
        <taxon>Bacteria</taxon>
        <taxon>Pseudomonadati</taxon>
        <taxon>Pseudomonadota</taxon>
        <taxon>Alphaproteobacteria</taxon>
        <taxon>Hyphomicrobiales</taxon>
        <taxon>Chelatococcaceae</taxon>
        <taxon>Chelatococcus</taxon>
    </lineage>
</organism>
<dbReference type="InterPro" id="IPR013858">
    <property type="entry name" value="Peptidase_M10B_C"/>
</dbReference>
<evidence type="ECO:0000256" key="2">
    <source>
        <dbReference type="ARBA" id="ARBA00022525"/>
    </source>
</evidence>
<feature type="domain" description="Peptidase M10 serralysin C-terminal" evidence="4">
    <location>
        <begin position="385"/>
        <end position="483"/>
    </location>
</feature>
<dbReference type="GO" id="GO:0005509">
    <property type="term" value="F:calcium ion binding"/>
    <property type="evidence" value="ECO:0007669"/>
    <property type="project" value="InterPro"/>
</dbReference>
<keyword evidence="3" id="KW-0677">Repeat</keyword>
<comment type="subcellular location">
    <subcellularLocation>
        <location evidence="1">Secreted</location>
    </subcellularLocation>
</comment>
<proteinExistence type="predicted"/>
<keyword evidence="2" id="KW-0964">Secreted</keyword>
<dbReference type="OrthoDB" id="8185141at2"/>
<sequence>MNAFEALNETELTSGDDHIIGSAESDVINGLLGVDTFVVDGIRSQFDVTFVGGIAYLTDNVTGNVDKLANIQKIQFDDTVIDLFAADQAEIAALYKVILGRDADDAGLAFWSEQSAKGMSLSDIAHAFVDAAEFEQPSAEVAVSRLYADILGREPDPAGASYWAGVITDGASFATVAEAFIRSAEFADTADTVFPQSAWAASTPWPDDATVVFGETDGDVTGTAALSNHTLTQAGDKLVVFGDATGRLLDEVHGGHDTIVGGITAPGGQNWLIGDALDILDNAFGGNDTLLVNDNGFAGTFTLIADALFIGGAGRGGNDELIGVSSPSAQNILYGDAIDLGAGSTGGNDRISAGNVGADSGVTNYLYGDAKTLAAGARAGDDVLISGSGNDEIWGDAAEVETGAITGHDIFVFGPGSGKDIIHDFQSRQDRIDVSAYGIHSLSELIGKIQPYGSHGENIRIDFGDGNQVLVIGLPARAYGSRDFIFAVDE</sequence>
<feature type="domain" description="DUF4214" evidence="5">
    <location>
        <begin position="139"/>
        <end position="188"/>
    </location>
</feature>
<evidence type="ECO:0000256" key="1">
    <source>
        <dbReference type="ARBA" id="ARBA00004613"/>
    </source>
</evidence>
<accession>A0A2V3TUX3</accession>
<evidence type="ECO:0000259" key="5">
    <source>
        <dbReference type="Pfam" id="PF13946"/>
    </source>
</evidence>
<evidence type="ECO:0000313" key="7">
    <source>
        <dbReference type="Proteomes" id="UP000248021"/>
    </source>
</evidence>
<feature type="domain" description="DUF4214" evidence="5">
    <location>
        <begin position="91"/>
        <end position="135"/>
    </location>
</feature>
<reference evidence="6 7" key="1">
    <citation type="submission" date="2018-05" db="EMBL/GenBank/DDBJ databases">
        <title>Genomic Encyclopedia of Type Strains, Phase IV (KMG-IV): sequencing the most valuable type-strain genomes for metagenomic binning, comparative biology and taxonomic classification.</title>
        <authorList>
            <person name="Goeker M."/>
        </authorList>
    </citation>
    <scope>NUCLEOTIDE SEQUENCE [LARGE SCALE GENOMIC DNA]</scope>
    <source>
        <strain evidence="6 7">DSM 6462</strain>
    </source>
</reference>
<dbReference type="SUPFAM" id="SSF51120">
    <property type="entry name" value="beta-Roll"/>
    <property type="match status" value="2"/>
</dbReference>
<dbReference type="Gene3D" id="2.150.10.10">
    <property type="entry name" value="Serralysin-like metalloprotease, C-terminal"/>
    <property type="match status" value="1"/>
</dbReference>
<keyword evidence="7" id="KW-1185">Reference proteome</keyword>
<dbReference type="InterPro" id="IPR038255">
    <property type="entry name" value="PBS_linker_sf"/>
</dbReference>
<dbReference type="EMBL" id="QJJK01000017">
    <property type="protein sequence ID" value="PXW52240.1"/>
    <property type="molecule type" value="Genomic_DNA"/>
</dbReference>
<gene>
    <name evidence="6" type="ORF">C7450_117104</name>
</gene>
<dbReference type="AlphaFoldDB" id="A0A2V3TUX3"/>
<dbReference type="Pfam" id="PF13946">
    <property type="entry name" value="DUF4214"/>
    <property type="match status" value="2"/>
</dbReference>
<dbReference type="GO" id="GO:0005615">
    <property type="term" value="C:extracellular space"/>
    <property type="evidence" value="ECO:0007669"/>
    <property type="project" value="InterPro"/>
</dbReference>
<comment type="caution">
    <text evidence="6">The sequence shown here is derived from an EMBL/GenBank/DDBJ whole genome shotgun (WGS) entry which is preliminary data.</text>
</comment>